<organism evidence="5">
    <name type="scientific">marine metagenome</name>
    <dbReference type="NCBI Taxonomy" id="408172"/>
    <lineage>
        <taxon>unclassified sequences</taxon>
        <taxon>metagenomes</taxon>
        <taxon>ecological metagenomes</taxon>
    </lineage>
</organism>
<name>A0A381YAF6_9ZZZZ</name>
<comment type="similarity">
    <text evidence="2">Belongs to the aldose epimerase family.</text>
</comment>
<evidence type="ECO:0008006" key="6">
    <source>
        <dbReference type="Google" id="ProtNLM"/>
    </source>
</evidence>
<keyword evidence="4" id="KW-0119">Carbohydrate metabolism</keyword>
<dbReference type="NCBIfam" id="NF008277">
    <property type="entry name" value="PRK11055.1"/>
    <property type="match status" value="1"/>
</dbReference>
<dbReference type="GO" id="GO:0004034">
    <property type="term" value="F:aldose 1-epimerase activity"/>
    <property type="evidence" value="ECO:0007669"/>
    <property type="project" value="TreeGrafter"/>
</dbReference>
<dbReference type="GO" id="GO:0033499">
    <property type="term" value="P:galactose catabolic process via UDP-galactose, Leloir pathway"/>
    <property type="evidence" value="ECO:0007669"/>
    <property type="project" value="TreeGrafter"/>
</dbReference>
<dbReference type="InterPro" id="IPR008183">
    <property type="entry name" value="Aldose_1/G6P_1-epimerase"/>
</dbReference>
<sequence length="333" mass="37545">MKTEFFGTTTDNESIQRFTLSGGGLTARFINWGAVLQDLRFEGDSKSLVLGLEKLEDYIKHSRYFGATAGPYANRIDRGRFRINENEIQLQTNFQNTHHLHGGTGGIGRRAWKVDQAKSNELKLSIVHPDGHMGYPGPIQINAQFSLLEPGILDIVYTAETEKITIVNLAHHSYFNLSGEKTILEHELKINASTFLEVDEELIPRGEPQSVEDSVHDFRDFRRIQNDSSRISKLDYNYCLSLDSQEIRPVAWMKSNSVSLQINTTEPGIQVYDGHGLDVQVTGTDGRFLGAYAGIALEPQLWPDSPNRPDFASPFLLPGEVYSQHTQYQFLKI</sequence>
<dbReference type="EMBL" id="UINC01017677">
    <property type="protein sequence ID" value="SVA73581.1"/>
    <property type="molecule type" value="Genomic_DNA"/>
</dbReference>
<dbReference type="UniPathway" id="UPA00242"/>
<dbReference type="InterPro" id="IPR014718">
    <property type="entry name" value="GH-type_carb-bd"/>
</dbReference>
<dbReference type="PANTHER" id="PTHR10091">
    <property type="entry name" value="ALDOSE-1-EPIMERASE"/>
    <property type="match status" value="1"/>
</dbReference>
<dbReference type="Gene3D" id="2.70.98.10">
    <property type="match status" value="1"/>
</dbReference>
<dbReference type="PIRSF" id="PIRSF005096">
    <property type="entry name" value="GALM"/>
    <property type="match status" value="1"/>
</dbReference>
<accession>A0A381YAF6</accession>
<evidence type="ECO:0000256" key="3">
    <source>
        <dbReference type="ARBA" id="ARBA00023235"/>
    </source>
</evidence>
<gene>
    <name evidence="5" type="ORF">METZ01_LOCUS126435</name>
</gene>
<comment type="pathway">
    <text evidence="1">Carbohydrate metabolism; hexose metabolism.</text>
</comment>
<dbReference type="InterPro" id="IPR011013">
    <property type="entry name" value="Gal_mutarotase_sf_dom"/>
</dbReference>
<dbReference type="SUPFAM" id="SSF74650">
    <property type="entry name" value="Galactose mutarotase-like"/>
    <property type="match status" value="1"/>
</dbReference>
<reference evidence="5" key="1">
    <citation type="submission" date="2018-05" db="EMBL/GenBank/DDBJ databases">
        <authorList>
            <person name="Lanie J.A."/>
            <person name="Ng W.-L."/>
            <person name="Kazmierczak K.M."/>
            <person name="Andrzejewski T.M."/>
            <person name="Davidsen T.M."/>
            <person name="Wayne K.J."/>
            <person name="Tettelin H."/>
            <person name="Glass J.I."/>
            <person name="Rusch D."/>
            <person name="Podicherti R."/>
            <person name="Tsui H.-C.T."/>
            <person name="Winkler M.E."/>
        </authorList>
    </citation>
    <scope>NUCLEOTIDE SEQUENCE</scope>
</reference>
<dbReference type="GO" id="GO:0030246">
    <property type="term" value="F:carbohydrate binding"/>
    <property type="evidence" value="ECO:0007669"/>
    <property type="project" value="InterPro"/>
</dbReference>
<dbReference type="CDD" id="cd09019">
    <property type="entry name" value="galactose_mutarotase_like"/>
    <property type="match status" value="1"/>
</dbReference>
<proteinExistence type="inferred from homology"/>
<protein>
    <recommendedName>
        <fullName evidence="6">Aldose 1-epimerase</fullName>
    </recommendedName>
</protein>
<dbReference type="InterPro" id="IPR015443">
    <property type="entry name" value="Aldose_1-epimerase"/>
</dbReference>
<evidence type="ECO:0000256" key="4">
    <source>
        <dbReference type="ARBA" id="ARBA00023277"/>
    </source>
</evidence>
<evidence type="ECO:0000313" key="5">
    <source>
        <dbReference type="EMBL" id="SVA73581.1"/>
    </source>
</evidence>
<dbReference type="InterPro" id="IPR047215">
    <property type="entry name" value="Galactose_mutarotase-like"/>
</dbReference>
<dbReference type="GO" id="GO:0006006">
    <property type="term" value="P:glucose metabolic process"/>
    <property type="evidence" value="ECO:0007669"/>
    <property type="project" value="TreeGrafter"/>
</dbReference>
<dbReference type="PANTHER" id="PTHR10091:SF49">
    <property type="entry name" value="ALDOSE 1-EPIMERASE"/>
    <property type="match status" value="1"/>
</dbReference>
<dbReference type="AlphaFoldDB" id="A0A381YAF6"/>
<evidence type="ECO:0000256" key="1">
    <source>
        <dbReference type="ARBA" id="ARBA00005028"/>
    </source>
</evidence>
<keyword evidence="3" id="KW-0413">Isomerase</keyword>
<dbReference type="Pfam" id="PF01263">
    <property type="entry name" value="Aldose_epim"/>
    <property type="match status" value="1"/>
</dbReference>
<evidence type="ECO:0000256" key="2">
    <source>
        <dbReference type="ARBA" id="ARBA00006206"/>
    </source>
</evidence>